<evidence type="ECO:0000313" key="2">
    <source>
        <dbReference type="EMBL" id="WCT09987.1"/>
    </source>
</evidence>
<reference evidence="2 3" key="1">
    <citation type="submission" date="2023-02" db="EMBL/GenBank/DDBJ databases">
        <title>Genome sequence of Mucilaginibacter jinjuensis strain KACC 16571.</title>
        <authorList>
            <person name="Kim S."/>
            <person name="Heo J."/>
            <person name="Kwon S.-W."/>
        </authorList>
    </citation>
    <scope>NUCLEOTIDE SEQUENCE [LARGE SCALE GENOMIC DNA]</scope>
    <source>
        <strain evidence="2 3">KACC 16571</strain>
    </source>
</reference>
<accession>A0ABY7T2N5</accession>
<evidence type="ECO:0000313" key="3">
    <source>
        <dbReference type="Proteomes" id="UP001216139"/>
    </source>
</evidence>
<gene>
    <name evidence="2" type="ORF">PQO05_14740</name>
</gene>
<keyword evidence="3" id="KW-1185">Reference proteome</keyword>
<keyword evidence="1" id="KW-0732">Signal</keyword>
<dbReference type="Gene3D" id="2.40.160.20">
    <property type="match status" value="1"/>
</dbReference>
<feature type="chain" id="PRO_5046565909" evidence="1">
    <location>
        <begin position="21"/>
        <end position="211"/>
    </location>
</feature>
<organism evidence="2 3">
    <name type="scientific">Mucilaginibacter jinjuensis</name>
    <dbReference type="NCBI Taxonomy" id="1176721"/>
    <lineage>
        <taxon>Bacteria</taxon>
        <taxon>Pseudomonadati</taxon>
        <taxon>Bacteroidota</taxon>
        <taxon>Sphingobacteriia</taxon>
        <taxon>Sphingobacteriales</taxon>
        <taxon>Sphingobacteriaceae</taxon>
        <taxon>Mucilaginibacter</taxon>
    </lineage>
</organism>
<sequence length="211" mass="23501">MKRLTYIIVALIGFCNYAQAQTQTKAQSDLNLGRDLFFVGYEVSIPTNSNYLTKTSWAGARFDYHRMITPDVSVGIGVSYNSFDQYFKKQTYQRPDGTGAVTSDMIRQIYTSPITASIRYYFPGAMVRPYAGIGLGAEYSEQNAYFNIYSVGSNNWGFVVRPEVGALGKFNRNVGGFVSVAYNYATNSNDAFHINHLAQFPITVGLLFTAP</sequence>
<dbReference type="Proteomes" id="UP001216139">
    <property type="component" value="Chromosome"/>
</dbReference>
<dbReference type="RefSeq" id="WP_273628082.1">
    <property type="nucleotide sequence ID" value="NZ_CP117167.1"/>
</dbReference>
<proteinExistence type="predicted"/>
<evidence type="ECO:0000256" key="1">
    <source>
        <dbReference type="SAM" id="SignalP"/>
    </source>
</evidence>
<dbReference type="SUPFAM" id="SSF56925">
    <property type="entry name" value="OMPA-like"/>
    <property type="match status" value="1"/>
</dbReference>
<feature type="signal peptide" evidence="1">
    <location>
        <begin position="1"/>
        <end position="20"/>
    </location>
</feature>
<name>A0ABY7T2N5_9SPHI</name>
<dbReference type="EMBL" id="CP117167">
    <property type="protein sequence ID" value="WCT09987.1"/>
    <property type="molecule type" value="Genomic_DNA"/>
</dbReference>
<protein>
    <submittedName>
        <fullName evidence="2">Outer membrane beta-barrel protein</fullName>
    </submittedName>
</protein>
<dbReference type="InterPro" id="IPR011250">
    <property type="entry name" value="OMP/PagP_B-barrel"/>
</dbReference>